<dbReference type="RefSeq" id="WP_077168295.1">
    <property type="nucleotide sequence ID" value="NZ_LFZS01000001.1"/>
</dbReference>
<dbReference type="Proteomes" id="UP000189376">
    <property type="component" value="Unassembled WGS sequence"/>
</dbReference>
<evidence type="ECO:0000313" key="2">
    <source>
        <dbReference type="EMBL" id="ONN56316.1"/>
    </source>
</evidence>
<feature type="transmembrane region" description="Helical" evidence="1">
    <location>
        <begin position="32"/>
        <end position="50"/>
    </location>
</feature>
<sequence length="99" mass="11411">MSILGFAIFFIFVYGIGYFVVKAGWKLSYLAPIWFLSFFIITLFVLVILFPKDWTNAHFFTIDGPNHLALLYLLISSSLSSLITFILVLVVWAIRHDVF</sequence>
<organism evidence="2 3">
    <name type="scientific">Acinetobacter genomosp. 33YU</name>
    <dbReference type="NCBI Taxonomy" id="1675530"/>
    <lineage>
        <taxon>Bacteria</taxon>
        <taxon>Pseudomonadati</taxon>
        <taxon>Pseudomonadota</taxon>
        <taxon>Gammaproteobacteria</taxon>
        <taxon>Moraxellales</taxon>
        <taxon>Moraxellaceae</taxon>
        <taxon>Acinetobacter</taxon>
    </lineage>
</organism>
<comment type="caution">
    <text evidence="2">The sequence shown here is derived from an EMBL/GenBank/DDBJ whole genome shotgun (WGS) entry which is preliminary data.</text>
</comment>
<gene>
    <name evidence="2" type="ORF">AC058_01270</name>
</gene>
<dbReference type="AlphaFoldDB" id="A0A1V2V2E3"/>
<reference evidence="2 3" key="1">
    <citation type="submission" date="2015-07" db="EMBL/GenBank/DDBJ databases">
        <title>Acinetobacter yuneri, a novel member of Acinetobacter calcoaceticus-Acinetobacter baumannii complex isolated from clinical specimen.</title>
        <authorList>
            <person name="Yu Y."/>
        </authorList>
    </citation>
    <scope>NUCLEOTIDE SEQUENCE [LARGE SCALE GENOMIC DNA]</scope>
    <source>
        <strain evidence="2 3">A362</strain>
    </source>
</reference>
<protein>
    <submittedName>
        <fullName evidence="2">Uncharacterized protein</fullName>
    </submittedName>
</protein>
<feature type="transmembrane region" description="Helical" evidence="1">
    <location>
        <begin position="6"/>
        <end position="25"/>
    </location>
</feature>
<name>A0A1V2V2E3_9GAMM</name>
<feature type="transmembrane region" description="Helical" evidence="1">
    <location>
        <begin position="70"/>
        <end position="94"/>
    </location>
</feature>
<evidence type="ECO:0000313" key="3">
    <source>
        <dbReference type="Proteomes" id="UP000189376"/>
    </source>
</evidence>
<dbReference type="EMBL" id="LFZS01000001">
    <property type="protein sequence ID" value="ONN56316.1"/>
    <property type="molecule type" value="Genomic_DNA"/>
</dbReference>
<evidence type="ECO:0000256" key="1">
    <source>
        <dbReference type="SAM" id="Phobius"/>
    </source>
</evidence>
<keyword evidence="1" id="KW-1133">Transmembrane helix</keyword>
<accession>A0A1V2V2E3</accession>
<proteinExistence type="predicted"/>
<keyword evidence="1" id="KW-0472">Membrane</keyword>
<keyword evidence="3" id="KW-1185">Reference proteome</keyword>
<keyword evidence="1" id="KW-0812">Transmembrane</keyword>
<dbReference type="GeneID" id="60736711"/>